<dbReference type="SUPFAM" id="SSF53720">
    <property type="entry name" value="ALDH-like"/>
    <property type="match status" value="1"/>
</dbReference>
<evidence type="ECO:0000256" key="5">
    <source>
        <dbReference type="PROSITE-ProRule" id="PRU10007"/>
    </source>
</evidence>
<evidence type="ECO:0000313" key="9">
    <source>
        <dbReference type="Proteomes" id="UP001317822"/>
    </source>
</evidence>
<dbReference type="PROSITE" id="PS00687">
    <property type="entry name" value="ALDEHYDE_DEHYDR_GLU"/>
    <property type="match status" value="1"/>
</dbReference>
<evidence type="ECO:0000256" key="1">
    <source>
        <dbReference type="ARBA" id="ARBA00009986"/>
    </source>
</evidence>
<keyword evidence="3" id="KW-0520">NAD</keyword>
<dbReference type="InterPro" id="IPR012394">
    <property type="entry name" value="Aldehyde_DH_NAD(P)"/>
</dbReference>
<dbReference type="Gene3D" id="3.40.605.10">
    <property type="entry name" value="Aldehyde Dehydrogenase, Chain A, domain 1"/>
    <property type="match status" value="1"/>
</dbReference>
<dbReference type="EMBL" id="AP027041">
    <property type="protein sequence ID" value="BDU15042.1"/>
    <property type="molecule type" value="Genomic_DNA"/>
</dbReference>
<dbReference type="CDD" id="cd07133">
    <property type="entry name" value="ALDH_CALDH_CalB"/>
    <property type="match status" value="1"/>
</dbReference>
<protein>
    <recommendedName>
        <fullName evidence="4">Aldehyde dehydrogenase</fullName>
    </recommendedName>
</protein>
<evidence type="ECO:0000256" key="6">
    <source>
        <dbReference type="RuleBase" id="RU003345"/>
    </source>
</evidence>
<evidence type="ECO:0000313" key="8">
    <source>
        <dbReference type="EMBL" id="BDU15042.1"/>
    </source>
</evidence>
<proteinExistence type="inferred from homology"/>
<dbReference type="Pfam" id="PF00171">
    <property type="entry name" value="Aldedh"/>
    <property type="match status" value="1"/>
</dbReference>
<evidence type="ECO:0000259" key="7">
    <source>
        <dbReference type="Pfam" id="PF00171"/>
    </source>
</evidence>
<dbReference type="InterPro" id="IPR016163">
    <property type="entry name" value="Ald_DH_C"/>
</dbReference>
<keyword evidence="9" id="KW-1185">Reference proteome</keyword>
<dbReference type="Proteomes" id="UP001317822">
    <property type="component" value="Chromosome"/>
</dbReference>
<name>A0ABM8D913_9GAMM</name>
<dbReference type="PANTHER" id="PTHR43570:SF20">
    <property type="entry name" value="ALDEHYDE DEHYDROGENASE ALDX-RELATED"/>
    <property type="match status" value="1"/>
</dbReference>
<feature type="domain" description="Aldehyde dehydrogenase" evidence="7">
    <location>
        <begin position="24"/>
        <end position="450"/>
    </location>
</feature>
<dbReference type="PIRSF" id="PIRSF036492">
    <property type="entry name" value="ALDH"/>
    <property type="match status" value="1"/>
</dbReference>
<dbReference type="Gene3D" id="3.40.309.10">
    <property type="entry name" value="Aldehyde Dehydrogenase, Chain A, domain 2"/>
    <property type="match status" value="1"/>
</dbReference>
<organism evidence="8 9">
    <name type="scientific">Lysobacter auxotrophicus</name>
    <dbReference type="NCBI Taxonomy" id="2992573"/>
    <lineage>
        <taxon>Bacteria</taxon>
        <taxon>Pseudomonadati</taxon>
        <taxon>Pseudomonadota</taxon>
        <taxon>Gammaproteobacteria</taxon>
        <taxon>Lysobacterales</taxon>
        <taxon>Lysobacteraceae</taxon>
        <taxon>Lysobacter</taxon>
    </lineage>
</organism>
<gene>
    <name evidence="8" type="ORF">LA521A_02430</name>
</gene>
<evidence type="ECO:0000256" key="4">
    <source>
        <dbReference type="PIRNR" id="PIRNR036492"/>
    </source>
</evidence>
<dbReference type="PANTHER" id="PTHR43570">
    <property type="entry name" value="ALDEHYDE DEHYDROGENASE"/>
    <property type="match status" value="1"/>
</dbReference>
<comment type="similarity">
    <text evidence="1 4 6">Belongs to the aldehyde dehydrogenase family.</text>
</comment>
<dbReference type="InterPro" id="IPR015590">
    <property type="entry name" value="Aldehyde_DH_dom"/>
</dbReference>
<evidence type="ECO:0000256" key="2">
    <source>
        <dbReference type="ARBA" id="ARBA00023002"/>
    </source>
</evidence>
<dbReference type="InterPro" id="IPR016161">
    <property type="entry name" value="Ald_DH/histidinol_DH"/>
</dbReference>
<reference evidence="8 9" key="1">
    <citation type="journal article" date="2023" name="Int. J. Syst. Evol. Microbiol.">
        <title>Physiological and genomic analyses of cobalamin (vitamin B12)-auxotrophy of Lysobacter auxotrophicus sp. nov., a methionine-auxotrophic chitinolytic bacterium isolated from chitin-treated soil.</title>
        <authorList>
            <person name="Saito A."/>
            <person name="Dohra H."/>
            <person name="Hamada M."/>
            <person name="Moriuchi R."/>
            <person name="Kotsuchibashi Y."/>
            <person name="Mori K."/>
        </authorList>
    </citation>
    <scope>NUCLEOTIDE SEQUENCE [LARGE SCALE GENOMIC DNA]</scope>
    <source>
        <strain evidence="8 9">5-21a</strain>
    </source>
</reference>
<dbReference type="InterPro" id="IPR016162">
    <property type="entry name" value="Ald_DH_N"/>
</dbReference>
<feature type="active site" evidence="5">
    <location>
        <position position="218"/>
    </location>
</feature>
<accession>A0ABM8D913</accession>
<keyword evidence="2 4" id="KW-0560">Oxidoreductase</keyword>
<dbReference type="InterPro" id="IPR029510">
    <property type="entry name" value="Ald_DH_CS_GLU"/>
</dbReference>
<sequence>MDITADTPLNELASTRERLRAAWQARKPDHAQRRADLVRLRDVFRSRIESMDAAIRADFGHRSQHENLLSEAMIVRAEIDHAIGHLRGWMKPRRAAVGWRFWPASARIVPEPVGVVGILSPWNYPVNLALVPLVSAIAAGNHVYLKPSEHTPRTSQWLRELLSDVFPADRVAVALGGPELGAAFAALPFDHLLFTGSTAVGRKVMAAAAPNLTPVTLELGGKAPAVVCPDFDLRKAAARIATGKWFNAGQTCIGVDYVLVDEARGGAFVEAIRDEVVARYPGFDASRPEAITDYTRIINDAQYARLRGYVDDARARGTIVVEPLTPAIDAATRSGLERARVFPPTLLAEPPLDSAVMRNEIFGPILPILTYRTLEEAIERIRSMDRPLALYPFSHDARSIEKIVSGTLAGGVTVNDTLLHFGAHDLPFGGIGPSGIGAIHGRTGFDTFSKLLPVFRQRSFAGSDLLRPPYRGFVDRMVRMLSK</sequence>
<evidence type="ECO:0000256" key="3">
    <source>
        <dbReference type="ARBA" id="ARBA00023027"/>
    </source>
</evidence>
<dbReference type="RefSeq" id="WP_281780576.1">
    <property type="nucleotide sequence ID" value="NZ_AP027041.1"/>
</dbReference>